<dbReference type="Pfam" id="PF06299">
    <property type="entry name" value="DUF1045"/>
    <property type="match status" value="1"/>
</dbReference>
<evidence type="ECO:0000313" key="1">
    <source>
        <dbReference type="EMBL" id="SIN75061.1"/>
    </source>
</evidence>
<dbReference type="EMBL" id="FSRG01000003">
    <property type="protein sequence ID" value="SIN75061.1"/>
    <property type="molecule type" value="Genomic_DNA"/>
</dbReference>
<accession>A0A1N6DWC2</accession>
<dbReference type="STRING" id="1121457.SAMN02745161_0531"/>
<reference evidence="2" key="1">
    <citation type="submission" date="2016-11" db="EMBL/GenBank/DDBJ databases">
        <authorList>
            <person name="Varghese N."/>
            <person name="Submissions S."/>
        </authorList>
    </citation>
    <scope>NUCLEOTIDE SEQUENCE [LARGE SCALE GENOMIC DNA]</scope>
    <source>
        <strain evidence="2">DSM 17456</strain>
    </source>
</reference>
<evidence type="ECO:0000313" key="2">
    <source>
        <dbReference type="Proteomes" id="UP000184694"/>
    </source>
</evidence>
<dbReference type="AlphaFoldDB" id="A0A1N6DWC2"/>
<organism evidence="1 2">
    <name type="scientific">Halodesulfovibrio marinisediminis DSM 17456</name>
    <dbReference type="NCBI Taxonomy" id="1121457"/>
    <lineage>
        <taxon>Bacteria</taxon>
        <taxon>Pseudomonadati</taxon>
        <taxon>Thermodesulfobacteriota</taxon>
        <taxon>Desulfovibrionia</taxon>
        <taxon>Desulfovibrionales</taxon>
        <taxon>Desulfovibrionaceae</taxon>
        <taxon>Halodesulfovibrio</taxon>
    </lineage>
</organism>
<dbReference type="Proteomes" id="UP000184694">
    <property type="component" value="Unassembled WGS sequence"/>
</dbReference>
<dbReference type="RefSeq" id="WP_074215397.1">
    <property type="nucleotide sequence ID" value="NZ_FSRG01000003.1"/>
</dbReference>
<dbReference type="PIRSF" id="PIRSF033328">
    <property type="entry name" value="Phest_Mll4975"/>
    <property type="match status" value="1"/>
</dbReference>
<proteinExistence type="predicted"/>
<keyword evidence="2" id="KW-1185">Reference proteome</keyword>
<dbReference type="OrthoDB" id="4954742at2"/>
<sequence length="234" mass="27467">MTARYAIYYTPPRNSLLEAAGTHWLGRTTVRYGQIPKEIPEGFFKQEYYQLIESPRWYGFHGTIRAPFELAEHVTPEEFIKEITKICATHTPFNFSSLSISCFGGFLALTPTSGYPELIKLHSDLIRKLDFLRPPLSRFDLKRHMDKKLSERQERLLRRFGYPFVLEEFKFHMTLTGTIEDKVRSSYKEKLENILKPYLTEPVPVQEVSVYMQPDRKTPFVEYTRIPLTGFKKA</sequence>
<protein>
    <submittedName>
        <fullName evidence="1">Putative phosphonate metabolism protein</fullName>
    </submittedName>
</protein>
<gene>
    <name evidence="1" type="ORF">SAMN02745161_0531</name>
</gene>
<dbReference type="InterPro" id="IPR009389">
    <property type="entry name" value="DUF1045"/>
</dbReference>
<dbReference type="Gene3D" id="3.90.1140.10">
    <property type="entry name" value="Cyclic phosphodiesterase"/>
    <property type="match status" value="1"/>
</dbReference>
<name>A0A1N6DWC2_9BACT</name>